<evidence type="ECO:0000313" key="2">
    <source>
        <dbReference type="Proteomes" id="UP000784294"/>
    </source>
</evidence>
<dbReference type="Proteomes" id="UP000784294">
    <property type="component" value="Unassembled WGS sequence"/>
</dbReference>
<sequence>MGLDPHLLPPGEVGGLADDVLYEPIELRIRTLNVHSLETGEAGLRQASLPVRPLLINRPPGAGELTSVLHGRPGFHLSAVNLYTADPRAVYRVEENEHQPAPKYGRLYDLTRRNEVQAFYQDDVNRRRIVFLIDDQAATASVPGTGGLIEAEEDRESANSSPVVARSLSATEETGMLNATADEIWFTLSSPGHPEVASR</sequence>
<dbReference type="EMBL" id="CAAALY010042422">
    <property type="protein sequence ID" value="VEL19624.1"/>
    <property type="molecule type" value="Genomic_DNA"/>
</dbReference>
<name>A0A448WT80_9PLAT</name>
<organism evidence="1 2">
    <name type="scientific">Protopolystoma xenopodis</name>
    <dbReference type="NCBI Taxonomy" id="117903"/>
    <lineage>
        <taxon>Eukaryota</taxon>
        <taxon>Metazoa</taxon>
        <taxon>Spiralia</taxon>
        <taxon>Lophotrochozoa</taxon>
        <taxon>Platyhelminthes</taxon>
        <taxon>Monogenea</taxon>
        <taxon>Polyopisthocotylea</taxon>
        <taxon>Polystomatidea</taxon>
        <taxon>Polystomatidae</taxon>
        <taxon>Protopolystoma</taxon>
    </lineage>
</organism>
<keyword evidence="2" id="KW-1185">Reference proteome</keyword>
<protein>
    <submittedName>
        <fullName evidence="1">Uncharacterized protein</fullName>
    </submittedName>
</protein>
<comment type="caution">
    <text evidence="1">The sequence shown here is derived from an EMBL/GenBank/DDBJ whole genome shotgun (WGS) entry which is preliminary data.</text>
</comment>
<dbReference type="OrthoDB" id="430044at2759"/>
<evidence type="ECO:0000313" key="1">
    <source>
        <dbReference type="EMBL" id="VEL19624.1"/>
    </source>
</evidence>
<dbReference type="AlphaFoldDB" id="A0A448WT80"/>
<reference evidence="1" key="1">
    <citation type="submission" date="2018-11" db="EMBL/GenBank/DDBJ databases">
        <authorList>
            <consortium name="Pathogen Informatics"/>
        </authorList>
    </citation>
    <scope>NUCLEOTIDE SEQUENCE</scope>
</reference>
<proteinExistence type="predicted"/>
<gene>
    <name evidence="1" type="ORF">PXEA_LOCUS13064</name>
</gene>
<accession>A0A448WT80</accession>